<accession>A0A1M6LWV4</accession>
<dbReference type="GO" id="GO:0003700">
    <property type="term" value="F:DNA-binding transcription factor activity"/>
    <property type="evidence" value="ECO:0007669"/>
    <property type="project" value="TreeGrafter"/>
</dbReference>
<evidence type="ECO:0000313" key="6">
    <source>
        <dbReference type="Proteomes" id="UP000184016"/>
    </source>
</evidence>
<name>A0A1M6LWV4_9BACL</name>
<dbReference type="InterPro" id="IPR000843">
    <property type="entry name" value="HTH_LacI"/>
</dbReference>
<proteinExistence type="predicted"/>
<evidence type="ECO:0000313" key="5">
    <source>
        <dbReference type="EMBL" id="SHJ75630.1"/>
    </source>
</evidence>
<keyword evidence="6" id="KW-1185">Reference proteome</keyword>
<dbReference type="InterPro" id="IPR046335">
    <property type="entry name" value="LacI/GalR-like_sensor"/>
</dbReference>
<dbReference type="Proteomes" id="UP000184016">
    <property type="component" value="Unassembled WGS sequence"/>
</dbReference>
<dbReference type="CDD" id="cd01392">
    <property type="entry name" value="HTH_LacI"/>
    <property type="match status" value="1"/>
</dbReference>
<sequence>MATIKDVASLANVSASTVSRVLADSPRISPETKRRVREALEQLDYHPNVFARGLVTNMARAIGILIPPGMNEFFQNPFFVEMMSGVSEVARESGWDTVLSTSAKNEEEVLDRMIRGRRVDGILLLGSRKDDIAIRKITEANFPAVLLGRPNQEINFSSVNNDNVQAAYEATQHLLQLGHERIGFLGGYSDLLVTVDRVQGYRKALLEWGIQPEERMEVSSFFLEQGGYLGMMRLLALSDRPTAVLASDDVLAFGAMRAAAELGYALPEELAIVGFNDIRLAEIANPSLTSVRVHMHELGVAAGELLLEQIQAGKPLTKHRVIQHELIVRNSCGARRMGQLSQSSGLKF</sequence>
<reference evidence="6" key="1">
    <citation type="submission" date="2016-11" db="EMBL/GenBank/DDBJ databases">
        <authorList>
            <person name="Varghese N."/>
            <person name="Submissions S."/>
        </authorList>
    </citation>
    <scope>NUCLEOTIDE SEQUENCE [LARGE SCALE GENOMIC DNA]</scope>
    <source>
        <strain evidence="6">USBA-503</strain>
    </source>
</reference>
<dbReference type="PANTHER" id="PTHR30146">
    <property type="entry name" value="LACI-RELATED TRANSCRIPTIONAL REPRESSOR"/>
    <property type="match status" value="1"/>
</dbReference>
<dbReference type="Gene3D" id="1.10.260.40">
    <property type="entry name" value="lambda repressor-like DNA-binding domains"/>
    <property type="match status" value="1"/>
</dbReference>
<organism evidence="5 6">
    <name type="scientific">Alicyclobacillus tolerans</name>
    <dbReference type="NCBI Taxonomy" id="90970"/>
    <lineage>
        <taxon>Bacteria</taxon>
        <taxon>Bacillati</taxon>
        <taxon>Bacillota</taxon>
        <taxon>Bacilli</taxon>
        <taxon>Bacillales</taxon>
        <taxon>Alicyclobacillaceae</taxon>
        <taxon>Alicyclobacillus</taxon>
    </lineage>
</organism>
<dbReference type="Pfam" id="PF00356">
    <property type="entry name" value="LacI"/>
    <property type="match status" value="1"/>
</dbReference>
<feature type="domain" description="HTH lacI-type" evidence="4">
    <location>
        <begin position="2"/>
        <end position="56"/>
    </location>
</feature>
<dbReference type="PANTHER" id="PTHR30146:SF109">
    <property type="entry name" value="HTH-TYPE TRANSCRIPTIONAL REGULATOR GALS"/>
    <property type="match status" value="1"/>
</dbReference>
<dbReference type="AlphaFoldDB" id="A0A1M6LWV4"/>
<dbReference type="InterPro" id="IPR028082">
    <property type="entry name" value="Peripla_BP_I"/>
</dbReference>
<dbReference type="Gene3D" id="3.40.50.2300">
    <property type="match status" value="2"/>
</dbReference>
<dbReference type="InterPro" id="IPR010982">
    <property type="entry name" value="Lambda_DNA-bd_dom_sf"/>
</dbReference>
<dbReference type="SUPFAM" id="SSF53822">
    <property type="entry name" value="Periplasmic binding protein-like I"/>
    <property type="match status" value="1"/>
</dbReference>
<dbReference type="EMBL" id="FRAF01000003">
    <property type="protein sequence ID" value="SHJ75630.1"/>
    <property type="molecule type" value="Genomic_DNA"/>
</dbReference>
<dbReference type="CDD" id="cd06294">
    <property type="entry name" value="PBP1_MalR-like"/>
    <property type="match status" value="1"/>
</dbReference>
<dbReference type="Pfam" id="PF13377">
    <property type="entry name" value="Peripla_BP_3"/>
    <property type="match status" value="1"/>
</dbReference>
<dbReference type="RefSeq" id="WP_072873011.1">
    <property type="nucleotide sequence ID" value="NZ_FRAF01000003.1"/>
</dbReference>
<keyword evidence="2" id="KW-0238">DNA-binding</keyword>
<keyword evidence="1" id="KW-0805">Transcription regulation</keyword>
<evidence type="ECO:0000256" key="1">
    <source>
        <dbReference type="ARBA" id="ARBA00023015"/>
    </source>
</evidence>
<dbReference type="STRING" id="1830138.SAMN05443507_103102"/>
<evidence type="ECO:0000256" key="2">
    <source>
        <dbReference type="ARBA" id="ARBA00023125"/>
    </source>
</evidence>
<keyword evidence="3" id="KW-0804">Transcription</keyword>
<gene>
    <name evidence="5" type="ORF">SAMN05443507_103102</name>
</gene>
<dbReference type="GO" id="GO:0000976">
    <property type="term" value="F:transcription cis-regulatory region binding"/>
    <property type="evidence" value="ECO:0007669"/>
    <property type="project" value="TreeGrafter"/>
</dbReference>
<evidence type="ECO:0000259" key="4">
    <source>
        <dbReference type="PROSITE" id="PS50932"/>
    </source>
</evidence>
<dbReference type="SUPFAM" id="SSF47413">
    <property type="entry name" value="lambda repressor-like DNA-binding domains"/>
    <property type="match status" value="1"/>
</dbReference>
<dbReference type="PROSITE" id="PS50932">
    <property type="entry name" value="HTH_LACI_2"/>
    <property type="match status" value="1"/>
</dbReference>
<dbReference type="OrthoDB" id="9788209at2"/>
<protein>
    <submittedName>
        <fullName evidence="5">Transcriptional regulator, LacI family</fullName>
    </submittedName>
</protein>
<dbReference type="SMART" id="SM00354">
    <property type="entry name" value="HTH_LACI"/>
    <property type="match status" value="1"/>
</dbReference>
<evidence type="ECO:0000256" key="3">
    <source>
        <dbReference type="ARBA" id="ARBA00023163"/>
    </source>
</evidence>
<dbReference type="PROSITE" id="PS00356">
    <property type="entry name" value="HTH_LACI_1"/>
    <property type="match status" value="1"/>
</dbReference>